<comment type="similarity">
    <text evidence="3 13">Belongs to the snRNP core protein family.</text>
</comment>
<evidence type="ECO:0000256" key="8">
    <source>
        <dbReference type="ARBA" id="ARBA00023274"/>
    </source>
</evidence>
<protein>
    <recommendedName>
        <fullName evidence="12 13">Small nuclear ribonucleoprotein Sm D2</fullName>
        <shortName evidence="13">Sm-D2</shortName>
    </recommendedName>
    <alternativeName>
        <fullName evidence="10 13">snRNP core protein D2</fullName>
    </alternativeName>
</protein>
<dbReference type="FunFam" id="2.30.30.100:FF:000018">
    <property type="entry name" value="Small nuclear ribonucleoprotein Sm D2"/>
    <property type="match status" value="1"/>
</dbReference>
<dbReference type="GO" id="GO:0005681">
    <property type="term" value="C:spliceosomal complex"/>
    <property type="evidence" value="ECO:0007669"/>
    <property type="project" value="UniProtKB-ARBA"/>
</dbReference>
<evidence type="ECO:0000313" key="16">
    <source>
        <dbReference type="Proteomes" id="UP000191612"/>
    </source>
</evidence>
<dbReference type="Proteomes" id="UP000191612">
    <property type="component" value="Unassembled WGS sequence"/>
</dbReference>
<dbReference type="InterPro" id="IPR027248">
    <property type="entry name" value="Sm_D2"/>
</dbReference>
<dbReference type="PROSITE" id="PS52002">
    <property type="entry name" value="SM"/>
    <property type="match status" value="1"/>
</dbReference>
<evidence type="ECO:0000256" key="4">
    <source>
        <dbReference type="ARBA" id="ARBA00022490"/>
    </source>
</evidence>
<keyword evidence="4" id="KW-0963">Cytoplasm</keyword>
<dbReference type="EMBL" id="MDYO01000020">
    <property type="protein sequence ID" value="OQD95385.1"/>
    <property type="molecule type" value="Genomic_DNA"/>
</dbReference>
<dbReference type="InterPro" id="IPR047575">
    <property type="entry name" value="Sm"/>
</dbReference>
<dbReference type="GO" id="GO:0000398">
    <property type="term" value="P:mRNA splicing, via spliceosome"/>
    <property type="evidence" value="ECO:0007669"/>
    <property type="project" value="UniProtKB-ARBA"/>
</dbReference>
<evidence type="ECO:0000256" key="13">
    <source>
        <dbReference type="RuleBase" id="RU365051"/>
    </source>
</evidence>
<dbReference type="Pfam" id="PF01423">
    <property type="entry name" value="LSM"/>
    <property type="match status" value="1"/>
</dbReference>
<keyword evidence="8 13" id="KW-0687">Ribonucleoprotein</keyword>
<dbReference type="CDD" id="cd01720">
    <property type="entry name" value="Sm_D2"/>
    <property type="match status" value="1"/>
</dbReference>
<evidence type="ECO:0000256" key="12">
    <source>
        <dbReference type="ARBA" id="ARBA00070085"/>
    </source>
</evidence>
<evidence type="ECO:0000256" key="1">
    <source>
        <dbReference type="ARBA" id="ARBA00004123"/>
    </source>
</evidence>
<reference evidence="16" key="1">
    <citation type="journal article" date="2017" name="Nat. Microbiol.">
        <title>Global analysis of biosynthetic gene clusters reveals vast potential of secondary metabolite production in Penicillium species.</title>
        <authorList>
            <person name="Nielsen J.C."/>
            <person name="Grijseels S."/>
            <person name="Prigent S."/>
            <person name="Ji B."/>
            <person name="Dainat J."/>
            <person name="Nielsen K.F."/>
            <person name="Frisvad J.C."/>
            <person name="Workman M."/>
            <person name="Nielsen J."/>
        </authorList>
    </citation>
    <scope>NUCLEOTIDE SEQUENCE [LARGE SCALE GENOMIC DNA]</scope>
    <source>
        <strain evidence="16">IBT 29525</strain>
    </source>
</reference>
<name>A0A1V6R1P1_9EURO</name>
<dbReference type="InterPro" id="IPR001163">
    <property type="entry name" value="Sm_dom_euk/arc"/>
</dbReference>
<organism evidence="15 16">
    <name type="scientific">Penicillium solitum</name>
    <dbReference type="NCBI Taxonomy" id="60172"/>
    <lineage>
        <taxon>Eukaryota</taxon>
        <taxon>Fungi</taxon>
        <taxon>Dikarya</taxon>
        <taxon>Ascomycota</taxon>
        <taxon>Pezizomycotina</taxon>
        <taxon>Eurotiomycetes</taxon>
        <taxon>Eurotiomycetidae</taxon>
        <taxon>Eurotiales</taxon>
        <taxon>Aspergillaceae</taxon>
        <taxon>Penicillium</taxon>
    </lineage>
</organism>
<evidence type="ECO:0000256" key="3">
    <source>
        <dbReference type="ARBA" id="ARBA00008146"/>
    </source>
</evidence>
<feature type="domain" description="Sm" evidence="14">
    <location>
        <begin position="38"/>
        <end position="115"/>
    </location>
</feature>
<dbReference type="AlphaFoldDB" id="A0A1V6R1P1"/>
<evidence type="ECO:0000313" key="15">
    <source>
        <dbReference type="EMBL" id="OQD95385.1"/>
    </source>
</evidence>
<dbReference type="GO" id="GO:0000974">
    <property type="term" value="C:Prp19 complex"/>
    <property type="evidence" value="ECO:0007669"/>
    <property type="project" value="UniProtKB-ARBA"/>
</dbReference>
<keyword evidence="6 13" id="KW-0508">mRNA splicing</keyword>
<evidence type="ECO:0000256" key="10">
    <source>
        <dbReference type="ARBA" id="ARBA00033125"/>
    </source>
</evidence>
<comment type="subcellular location">
    <subcellularLocation>
        <location evidence="2">Cytoplasm</location>
        <location evidence="2">Cytosol</location>
    </subcellularLocation>
    <subcellularLocation>
        <location evidence="1 13">Nucleus</location>
    </subcellularLocation>
</comment>
<comment type="caution">
    <text evidence="15">The sequence shown here is derived from an EMBL/GenBank/DDBJ whole genome shotgun (WGS) entry which is preliminary data.</text>
</comment>
<proteinExistence type="inferred from homology"/>
<gene>
    <name evidence="15" type="ORF">PENSOL_c020G06589</name>
</gene>
<dbReference type="PANTHER" id="PTHR12777">
    <property type="entry name" value="SMALL NUCLEAR RIBONUCLEOPROTEIN SM D2"/>
    <property type="match status" value="1"/>
</dbReference>
<dbReference type="SUPFAM" id="SSF50182">
    <property type="entry name" value="Sm-like ribonucleoproteins"/>
    <property type="match status" value="1"/>
</dbReference>
<dbReference type="GO" id="GO:0005685">
    <property type="term" value="C:U1 snRNP"/>
    <property type="evidence" value="ECO:0007669"/>
    <property type="project" value="UniProtKB-ARBA"/>
</dbReference>
<accession>A0A1V6R1P1</accession>
<comment type="subunit">
    <text evidence="9">Component of the heptameric LSM1-LSM7 complex, which consists of LSM1, LSM2, LSM3, LSM4, LSM5, LSM6 and LSM7. Component of the heptameric LSM2-LSM8 complex, which consists of LSM2, LSM3, LSM4, LSM5, LSM6, LSM7 and LSM8. The LSm subunits form a seven-membered ring structure with a doughnut shape.</text>
</comment>
<evidence type="ECO:0000256" key="5">
    <source>
        <dbReference type="ARBA" id="ARBA00022664"/>
    </source>
</evidence>
<evidence type="ECO:0000256" key="6">
    <source>
        <dbReference type="ARBA" id="ARBA00023187"/>
    </source>
</evidence>
<evidence type="ECO:0000256" key="9">
    <source>
        <dbReference type="ARBA" id="ARBA00025892"/>
    </source>
</evidence>
<keyword evidence="7 13" id="KW-0539">Nucleus</keyword>
<evidence type="ECO:0000256" key="11">
    <source>
        <dbReference type="ARBA" id="ARBA00058057"/>
    </source>
</evidence>
<dbReference type="GO" id="GO:0005682">
    <property type="term" value="C:U5 snRNP"/>
    <property type="evidence" value="ECO:0007669"/>
    <property type="project" value="UniProtKB-ARBA"/>
</dbReference>
<evidence type="ECO:0000259" key="14">
    <source>
        <dbReference type="PROSITE" id="PS52002"/>
    </source>
</evidence>
<dbReference type="STRING" id="60172.A0A1V6R1P1"/>
<evidence type="ECO:0000256" key="7">
    <source>
        <dbReference type="ARBA" id="ARBA00023242"/>
    </source>
</evidence>
<dbReference type="GO" id="GO:0005829">
    <property type="term" value="C:cytosol"/>
    <property type="evidence" value="ECO:0007669"/>
    <property type="project" value="UniProtKB-SubCell"/>
</dbReference>
<dbReference type="InterPro" id="IPR010920">
    <property type="entry name" value="LSM_dom_sf"/>
</dbReference>
<sequence>MSTAPEPQIQDLLNKPKSELTEYEVALVEEHELTAGPLSLLQTATRTHTQVLISCRNNRKLLARVKAFDRHCNMVLENVKEMWTEKPKGAKGKGVNKDRFISKMFVQTVDGYSSLLPIFETLINFTFLSSGSFAATPSSSSCSAERFVTLSSHTSIPTLI</sequence>
<evidence type="ECO:0000256" key="2">
    <source>
        <dbReference type="ARBA" id="ARBA00004514"/>
    </source>
</evidence>
<keyword evidence="5 13" id="KW-0507">mRNA processing</keyword>
<keyword evidence="16" id="KW-1185">Reference proteome</keyword>
<dbReference type="Gene3D" id="2.30.30.100">
    <property type="match status" value="1"/>
</dbReference>
<dbReference type="GO" id="GO:0003723">
    <property type="term" value="F:RNA binding"/>
    <property type="evidence" value="ECO:0007669"/>
    <property type="project" value="InterPro"/>
</dbReference>
<dbReference type="SMART" id="SM00651">
    <property type="entry name" value="Sm"/>
    <property type="match status" value="1"/>
</dbReference>
<comment type="function">
    <text evidence="11">Plays a role in pre-mRNA splicing as a core component of the spliceosomal U1, U2, U4 and U5 small nuclear ribonucleoproteins (snRNPs), the building blocks of the spliceosome.</text>
</comment>